<dbReference type="SMART" id="SM00028">
    <property type="entry name" value="TPR"/>
    <property type="match status" value="3"/>
</dbReference>
<dbReference type="NCBIfam" id="NF042912">
    <property type="entry name" value="Amuc_1098_fam"/>
    <property type="match status" value="1"/>
</dbReference>
<gene>
    <name evidence="9" type="ORF">DES53_103336</name>
</gene>
<feature type="repeat" description="TPR" evidence="4">
    <location>
        <begin position="158"/>
        <end position="191"/>
    </location>
</feature>
<evidence type="ECO:0000256" key="1">
    <source>
        <dbReference type="ARBA" id="ARBA00004370"/>
    </source>
</evidence>
<dbReference type="InterPro" id="IPR050810">
    <property type="entry name" value="Bact_Secretion_Sys_Channel"/>
</dbReference>
<dbReference type="InterPro" id="IPR011990">
    <property type="entry name" value="TPR-like_helical_dom_sf"/>
</dbReference>
<dbReference type="GO" id="GO:0009306">
    <property type="term" value="P:protein secretion"/>
    <property type="evidence" value="ECO:0007669"/>
    <property type="project" value="InterPro"/>
</dbReference>
<feature type="signal peptide" evidence="7">
    <location>
        <begin position="1"/>
        <end position="20"/>
    </location>
</feature>
<evidence type="ECO:0000256" key="4">
    <source>
        <dbReference type="PROSITE-ProRule" id="PRU00339"/>
    </source>
</evidence>
<proteinExistence type="inferred from homology"/>
<evidence type="ECO:0000313" key="10">
    <source>
        <dbReference type="Proteomes" id="UP000253426"/>
    </source>
</evidence>
<organism evidence="9 10">
    <name type="scientific">Roseimicrobium gellanilyticum</name>
    <dbReference type="NCBI Taxonomy" id="748857"/>
    <lineage>
        <taxon>Bacteria</taxon>
        <taxon>Pseudomonadati</taxon>
        <taxon>Verrucomicrobiota</taxon>
        <taxon>Verrucomicrobiia</taxon>
        <taxon>Verrucomicrobiales</taxon>
        <taxon>Verrucomicrobiaceae</taxon>
        <taxon>Roseimicrobium</taxon>
    </lineage>
</organism>
<evidence type="ECO:0000256" key="5">
    <source>
        <dbReference type="RuleBase" id="RU004003"/>
    </source>
</evidence>
<dbReference type="GO" id="GO:0015627">
    <property type="term" value="C:type II protein secretion system complex"/>
    <property type="evidence" value="ECO:0007669"/>
    <property type="project" value="TreeGrafter"/>
</dbReference>
<dbReference type="Pfam" id="PF13432">
    <property type="entry name" value="TPR_16"/>
    <property type="match status" value="1"/>
</dbReference>
<name>A0A366HRA4_9BACT</name>
<reference evidence="9 10" key="1">
    <citation type="submission" date="2018-06" db="EMBL/GenBank/DDBJ databases">
        <title>Genomic Encyclopedia of Type Strains, Phase IV (KMG-IV): sequencing the most valuable type-strain genomes for metagenomic binning, comparative biology and taxonomic classification.</title>
        <authorList>
            <person name="Goeker M."/>
        </authorList>
    </citation>
    <scope>NUCLEOTIDE SEQUENCE [LARGE SCALE GENOMIC DNA]</scope>
    <source>
        <strain evidence="9 10">DSM 25532</strain>
    </source>
</reference>
<keyword evidence="10" id="KW-1185">Reference proteome</keyword>
<evidence type="ECO:0000259" key="8">
    <source>
        <dbReference type="Pfam" id="PF00263"/>
    </source>
</evidence>
<dbReference type="RefSeq" id="WP_245958148.1">
    <property type="nucleotide sequence ID" value="NZ_QNRR01000003.1"/>
</dbReference>
<feature type="domain" description="Type II/III secretion system secretin-like" evidence="8">
    <location>
        <begin position="577"/>
        <end position="787"/>
    </location>
</feature>
<evidence type="ECO:0000256" key="6">
    <source>
        <dbReference type="SAM" id="MobiDB-lite"/>
    </source>
</evidence>
<dbReference type="Pfam" id="PF00263">
    <property type="entry name" value="Secretin"/>
    <property type="match status" value="1"/>
</dbReference>
<feature type="chain" id="PRO_5017041584" evidence="7">
    <location>
        <begin position="21"/>
        <end position="827"/>
    </location>
</feature>
<evidence type="ECO:0000313" key="9">
    <source>
        <dbReference type="EMBL" id="RBP45338.1"/>
    </source>
</evidence>
<keyword evidence="3" id="KW-0472">Membrane</keyword>
<comment type="similarity">
    <text evidence="5">Belongs to the bacterial secretin family.</text>
</comment>
<dbReference type="PANTHER" id="PTHR30332">
    <property type="entry name" value="PROBABLE GENERAL SECRETION PATHWAY PROTEIN D"/>
    <property type="match status" value="1"/>
</dbReference>
<dbReference type="InterPro" id="IPR004846">
    <property type="entry name" value="T2SS/T3SS_dom"/>
</dbReference>
<feature type="compositionally biased region" description="Pro residues" evidence="6">
    <location>
        <begin position="810"/>
        <end position="827"/>
    </location>
</feature>
<keyword evidence="2 7" id="KW-0732">Signal</keyword>
<dbReference type="InterPro" id="IPR019734">
    <property type="entry name" value="TPR_rpt"/>
</dbReference>
<feature type="region of interest" description="Disordered" evidence="6">
    <location>
        <begin position="805"/>
        <end position="827"/>
    </location>
</feature>
<dbReference type="Proteomes" id="UP000253426">
    <property type="component" value="Unassembled WGS sequence"/>
</dbReference>
<dbReference type="GO" id="GO:0016020">
    <property type="term" value="C:membrane"/>
    <property type="evidence" value="ECO:0007669"/>
    <property type="project" value="UniProtKB-SubCell"/>
</dbReference>
<dbReference type="AlphaFoldDB" id="A0A366HRA4"/>
<accession>A0A366HRA4</accession>
<dbReference type="PROSITE" id="PS00875">
    <property type="entry name" value="T2SP_D"/>
    <property type="match status" value="1"/>
</dbReference>
<protein>
    <submittedName>
        <fullName evidence="9">General secretion pathway protein D</fullName>
    </submittedName>
</protein>
<comment type="subcellular location">
    <subcellularLocation>
        <location evidence="1">Membrane</location>
    </subcellularLocation>
</comment>
<dbReference type="InterPro" id="IPR049997">
    <property type="entry name" value="Amuc_1098-like"/>
</dbReference>
<evidence type="ECO:0000256" key="2">
    <source>
        <dbReference type="ARBA" id="ARBA00022729"/>
    </source>
</evidence>
<dbReference type="PANTHER" id="PTHR30332:SF24">
    <property type="entry name" value="SECRETIN GSPD-RELATED"/>
    <property type="match status" value="1"/>
</dbReference>
<keyword evidence="4" id="KW-0802">TPR repeat</keyword>
<comment type="caution">
    <text evidence="9">The sequence shown here is derived from an EMBL/GenBank/DDBJ whole genome shotgun (WGS) entry which is preliminary data.</text>
</comment>
<dbReference type="PROSITE" id="PS50005">
    <property type="entry name" value="TPR"/>
    <property type="match status" value="1"/>
</dbReference>
<dbReference type="SUPFAM" id="SSF48452">
    <property type="entry name" value="TPR-like"/>
    <property type="match status" value="1"/>
</dbReference>
<dbReference type="Gene3D" id="1.25.40.10">
    <property type="entry name" value="Tetratricopeptide repeat domain"/>
    <property type="match status" value="1"/>
</dbReference>
<sequence>MKQTAFLALAVAMPYTAVVAGPAGSGNVSSIAEREMARRMQRVADARAAIDKGDLLMKDKDCEGALNEYRTAIELLPIAAMTQQIRDEVNAKYCEAAVCLAGERAKNGRYDDARALLNDALARHPDCEKAEVLLERLADPERYEPALTPGHVQRVKDVEKGLQMGWSYYNLGNFDSANKSFQDVLRKDPYNKAARRGMEATEQQRADYFDTARDHTRIKMLNEVNRGWEDPVPVNLGAGAGAEYGTTTSPGAYYVDKMSKIIFPTVQFAGASVEEAVEFLRIKSKDYDNIERDPAKKGVNLIIKPGAAPSTATISLDLKDVPMSEALRYITELGGMKYKVEPFAVVVVPISDVGTEMYTRTFKVPPTFLSGIEGGAAAAPAAPADPFAPAGGAPAGGITGRPTALDVLKAQGIPFPEGASATFIPATSQLIVRNTQPSLDLVESYVDQIINTAPRQIYITAKFVEVSQKNTDELGFDWLLGPFGMGDRVFGSGGTVGNSASGAVSGTDFPFTYPGTGTPPVGINPITRGNRSGSIAITPDSIDGLLNAQTLASTLAPGMFAVSGVFTDPQFQVVVRALSQKKGVDLMSAPSVTTRSGQRATVEVIREFIYPTEFDPPQIPQTVGATTGTSLTGASGASTFPVTPTTPTAFEMRPVGVRMEVDPVIGPDGYTIDLNLAPEVTEFEGFINYGSPISTASVDALGNPTTLVLTENRIEQPIFSTRKVTTAVTVWDGQTVAMGGLIREDVQDVEDKVPILGDIPILGRLFQSKAEDHFKRNLMVFVTANLIDPSGERIRKPVVEVEPEIEATPLLPPPPPTTQAPPLPMNQ</sequence>
<dbReference type="EMBL" id="QNRR01000003">
    <property type="protein sequence ID" value="RBP45338.1"/>
    <property type="molecule type" value="Genomic_DNA"/>
</dbReference>
<dbReference type="Pfam" id="PF13174">
    <property type="entry name" value="TPR_6"/>
    <property type="match status" value="1"/>
</dbReference>
<evidence type="ECO:0000256" key="3">
    <source>
        <dbReference type="ARBA" id="ARBA00023136"/>
    </source>
</evidence>
<evidence type="ECO:0000256" key="7">
    <source>
        <dbReference type="SAM" id="SignalP"/>
    </source>
</evidence>
<dbReference type="InterPro" id="IPR004845">
    <property type="entry name" value="T2SS_GspD_CS"/>
</dbReference>